<name>A0ABQ3UQ90_9CHLR</name>
<proteinExistence type="predicted"/>
<feature type="repeat" description="TPR" evidence="3">
    <location>
        <begin position="137"/>
        <end position="170"/>
    </location>
</feature>
<dbReference type="EMBL" id="BNJG01000001">
    <property type="protein sequence ID" value="GHO54767.1"/>
    <property type="molecule type" value="Genomic_DNA"/>
</dbReference>
<dbReference type="SMART" id="SM00028">
    <property type="entry name" value="TPR"/>
    <property type="match status" value="12"/>
</dbReference>
<organism evidence="5 6">
    <name type="scientific">Ktedonobacter robiniae</name>
    <dbReference type="NCBI Taxonomy" id="2778365"/>
    <lineage>
        <taxon>Bacteria</taxon>
        <taxon>Bacillati</taxon>
        <taxon>Chloroflexota</taxon>
        <taxon>Ktedonobacteria</taxon>
        <taxon>Ktedonobacterales</taxon>
        <taxon>Ktedonobacteraceae</taxon>
        <taxon>Ktedonobacter</taxon>
    </lineage>
</organism>
<evidence type="ECO:0000313" key="6">
    <source>
        <dbReference type="Proteomes" id="UP000654345"/>
    </source>
</evidence>
<feature type="repeat" description="TPR" evidence="3">
    <location>
        <begin position="69"/>
        <end position="102"/>
    </location>
</feature>
<feature type="repeat" description="TPR" evidence="3">
    <location>
        <begin position="239"/>
        <end position="272"/>
    </location>
</feature>
<feature type="repeat" description="TPR" evidence="3">
    <location>
        <begin position="273"/>
        <end position="306"/>
    </location>
</feature>
<dbReference type="PROSITE" id="PS50293">
    <property type="entry name" value="TPR_REGION"/>
    <property type="match status" value="3"/>
</dbReference>
<evidence type="ECO:0000256" key="1">
    <source>
        <dbReference type="ARBA" id="ARBA00022737"/>
    </source>
</evidence>
<dbReference type="Proteomes" id="UP000654345">
    <property type="component" value="Unassembled WGS sequence"/>
</dbReference>
<dbReference type="PANTHER" id="PTHR44943:SF8">
    <property type="entry name" value="TPR REPEAT-CONTAINING PROTEIN MJ0263"/>
    <property type="match status" value="1"/>
</dbReference>
<comment type="caution">
    <text evidence="5">The sequence shown here is derived from an EMBL/GenBank/DDBJ whole genome shotgun (WGS) entry which is preliminary data.</text>
</comment>
<feature type="repeat" description="TPR" evidence="3">
    <location>
        <begin position="415"/>
        <end position="448"/>
    </location>
</feature>
<gene>
    <name evidence="5" type="ORF">KSB_32420</name>
</gene>
<feature type="repeat" description="TPR" evidence="3">
    <location>
        <begin position="103"/>
        <end position="136"/>
    </location>
</feature>
<evidence type="ECO:0000256" key="3">
    <source>
        <dbReference type="PROSITE-ProRule" id="PRU00339"/>
    </source>
</evidence>
<reference evidence="5 6" key="1">
    <citation type="journal article" date="2021" name="Int. J. Syst. Evol. Microbiol.">
        <title>Reticulibacter mediterranei gen. nov., sp. nov., within the new family Reticulibacteraceae fam. nov., and Ktedonospora formicarum gen. nov., sp. nov., Ktedonobacter robiniae sp. nov., Dictyobacter formicarum sp. nov. and Dictyobacter arantiisoli sp. nov., belonging to the class Ktedonobacteria.</title>
        <authorList>
            <person name="Yabe S."/>
            <person name="Zheng Y."/>
            <person name="Wang C.M."/>
            <person name="Sakai Y."/>
            <person name="Abe K."/>
            <person name="Yokota A."/>
            <person name="Donadio S."/>
            <person name="Cavaletti L."/>
            <person name="Monciardini P."/>
        </authorList>
    </citation>
    <scope>NUCLEOTIDE SEQUENCE [LARGE SCALE GENOMIC DNA]</scope>
    <source>
        <strain evidence="5 6">SOSP1-30</strain>
    </source>
</reference>
<dbReference type="PANTHER" id="PTHR44943">
    <property type="entry name" value="CELLULOSE SYNTHASE OPERON PROTEIN C"/>
    <property type="match status" value="1"/>
</dbReference>
<dbReference type="InterPro" id="IPR011990">
    <property type="entry name" value="TPR-like_helical_dom_sf"/>
</dbReference>
<dbReference type="Pfam" id="PF13181">
    <property type="entry name" value="TPR_8"/>
    <property type="match status" value="1"/>
</dbReference>
<dbReference type="InterPro" id="IPR019734">
    <property type="entry name" value="TPR_rpt"/>
</dbReference>
<keyword evidence="1" id="KW-0677">Repeat</keyword>
<feature type="compositionally biased region" description="Polar residues" evidence="4">
    <location>
        <begin position="1"/>
        <end position="17"/>
    </location>
</feature>
<evidence type="ECO:0000256" key="4">
    <source>
        <dbReference type="SAM" id="MobiDB-lite"/>
    </source>
</evidence>
<keyword evidence="2 3" id="KW-0802">TPR repeat</keyword>
<feature type="repeat" description="TPR" evidence="3">
    <location>
        <begin position="35"/>
        <end position="68"/>
    </location>
</feature>
<feature type="repeat" description="TPR" evidence="3">
    <location>
        <begin position="381"/>
        <end position="414"/>
    </location>
</feature>
<dbReference type="SUPFAM" id="SSF48452">
    <property type="entry name" value="TPR-like"/>
    <property type="match status" value="2"/>
</dbReference>
<accession>A0ABQ3UQ90</accession>
<dbReference type="PROSITE" id="PS50005">
    <property type="entry name" value="TPR"/>
    <property type="match status" value="9"/>
</dbReference>
<keyword evidence="6" id="KW-1185">Reference proteome</keyword>
<dbReference type="Pfam" id="PF00515">
    <property type="entry name" value="TPR_1"/>
    <property type="match status" value="1"/>
</dbReference>
<dbReference type="Pfam" id="PF07721">
    <property type="entry name" value="TPR_4"/>
    <property type="match status" value="2"/>
</dbReference>
<feature type="compositionally biased region" description="Basic and acidic residues" evidence="4">
    <location>
        <begin position="22"/>
        <end position="31"/>
    </location>
</feature>
<dbReference type="InterPro" id="IPR011717">
    <property type="entry name" value="TPR-4"/>
</dbReference>
<feature type="repeat" description="TPR" evidence="3">
    <location>
        <begin position="205"/>
        <end position="238"/>
    </location>
</feature>
<evidence type="ECO:0000256" key="2">
    <source>
        <dbReference type="ARBA" id="ARBA00022803"/>
    </source>
</evidence>
<evidence type="ECO:0008006" key="7">
    <source>
        <dbReference type="Google" id="ProtNLM"/>
    </source>
</evidence>
<dbReference type="InterPro" id="IPR051685">
    <property type="entry name" value="Ycf3/AcsC/BcsC/TPR_MFPF"/>
</dbReference>
<dbReference type="Gene3D" id="1.25.40.10">
    <property type="entry name" value="Tetratricopeptide repeat domain"/>
    <property type="match status" value="5"/>
</dbReference>
<protein>
    <recommendedName>
        <fullName evidence="7">Tetratricopeptide repeat protein</fullName>
    </recommendedName>
</protein>
<dbReference type="Pfam" id="PF13432">
    <property type="entry name" value="TPR_16"/>
    <property type="match status" value="2"/>
</dbReference>
<evidence type="ECO:0000313" key="5">
    <source>
        <dbReference type="EMBL" id="GHO54767.1"/>
    </source>
</evidence>
<feature type="region of interest" description="Disordered" evidence="4">
    <location>
        <begin position="1"/>
        <end position="42"/>
    </location>
</feature>
<sequence>MDNEQDTQNSGSSNNTFPLHFVSREEMREPDPADGQAWTDRGNNAAANEDYETAAECFERAVAADPEDARARYNLALAQQYLGDTELAIAGYRRAIDLDPNLIDSYINLGNLYGEIGMYEESLETFQQGLELDPQSDELYLSVGDTYRLQNLYRDAIQAYRQALMLNPDNTLAADNLRDVRERVNDQYRRMMEQERRIDEDPADPTRYAELASIQLDMHRYDEALSLANQMIALDPQGRAGYDMLAAVYEQMGDAEQAAEIYQRIANQHPEDPDVWEKLGFWRSLQDRTNEAIVAYERAVELDAQRTTARFSLAEAYLEADRYADALPIYQNMVDTGEGLLQDDDLAAAFAGLAEAYNSLGRHDEAMRVSHQLLERFEDDPEGYYQLAVAYDGLNRPNDAIENYLNAIDADPLNADYYNDLADTLLTEKRYDEALEYAQQAIAMDPSLTVAYETLAQVYDALGRGDEAEEARIQARELRSATGA</sequence>
<dbReference type="Pfam" id="PF14559">
    <property type="entry name" value="TPR_19"/>
    <property type="match status" value="2"/>
</dbReference>